<dbReference type="EMBL" id="NIRN01000001">
    <property type="protein sequence ID" value="PHI06565.1"/>
    <property type="molecule type" value="Genomic_DNA"/>
</dbReference>
<comment type="caution">
    <text evidence="1">The sequence shown here is derived from an EMBL/GenBank/DDBJ whole genome shotgun (WGS) entry which is preliminary data.</text>
</comment>
<evidence type="ECO:0000313" key="1">
    <source>
        <dbReference type="EMBL" id="PHI06565.1"/>
    </source>
</evidence>
<evidence type="ECO:0000313" key="2">
    <source>
        <dbReference type="Proteomes" id="UP000224182"/>
    </source>
</evidence>
<sequence>MQNRTIISKKNEDGSYDTSEYLFDGIDLYHGDRTNKKLEIAPVGTPVKNVSIQLVCTRDNIEYEFKPDEDNEYNLKCDRYPGLTIHFEDINGIKYKSDKNGVIRIINILTIPLDFFIFVEAEPYTVKKISETNVLDDINLIVWSN</sequence>
<reference evidence="1 2" key="1">
    <citation type="submission" date="2017-06" db="EMBL/GenBank/DDBJ databases">
        <title>Draft genome sequence of Fusobacterium nucleatum subsp. polymorphum KCOM 1271 (=ChDC F305).</title>
        <authorList>
            <person name="Kook J.-K."/>
            <person name="Park S.-N."/>
            <person name="Lim Y.K."/>
            <person name="Roh H."/>
        </authorList>
    </citation>
    <scope>NUCLEOTIDE SEQUENCE [LARGE SCALE GENOMIC DNA]</scope>
    <source>
        <strain evidence="2">KCOM 1271 (ChDC F305)</strain>
    </source>
</reference>
<accession>A0A2C6BRU8</accession>
<gene>
    <name evidence="1" type="ORF">CBG54_05740</name>
</gene>
<proteinExistence type="predicted"/>
<organism evidence="1 2">
    <name type="scientific">Fusobacterium nucleatum subsp. polymorphum</name>
    <name type="common">Fusobacterium polymorphum</name>
    <dbReference type="NCBI Taxonomy" id="76857"/>
    <lineage>
        <taxon>Bacteria</taxon>
        <taxon>Fusobacteriati</taxon>
        <taxon>Fusobacteriota</taxon>
        <taxon>Fusobacteriia</taxon>
        <taxon>Fusobacteriales</taxon>
        <taxon>Fusobacteriaceae</taxon>
        <taxon>Fusobacterium</taxon>
    </lineage>
</organism>
<name>A0A2C6BRU8_FUSNP</name>
<protein>
    <submittedName>
        <fullName evidence="1">Uncharacterized protein</fullName>
    </submittedName>
</protein>
<dbReference type="RefSeq" id="WP_098974262.1">
    <property type="nucleotide sequence ID" value="NZ_CP077115.1"/>
</dbReference>
<dbReference type="Proteomes" id="UP000224182">
    <property type="component" value="Unassembled WGS sequence"/>
</dbReference>
<dbReference type="AlphaFoldDB" id="A0A2C6BRU8"/>